<comment type="function">
    <text evidence="6">Required for the morphogenesis and for the elongation of the flagellar filament by facilitating polymerization of the flagellin monomers at the tip of growing filament. Forms a capping structure, which prevents flagellin subunits (transported through the central channel of the flagellum) from leaking out without polymerization at the distal end.</text>
</comment>
<accession>H6Q5M3</accession>
<keyword evidence="5 7" id="KW-0975">Bacterial flagellum</keyword>
<keyword evidence="10" id="KW-0282">Flagellum</keyword>
<comment type="similarity">
    <text evidence="1 7">Belongs to the FliD family.</text>
</comment>
<dbReference type="RefSeq" id="WP_014353866.1">
    <property type="nucleotide sequence ID" value="NC_016893.1"/>
</dbReference>
<evidence type="ECO:0000256" key="1">
    <source>
        <dbReference type="ARBA" id="ARBA00009764"/>
    </source>
</evidence>
<evidence type="ECO:0000256" key="5">
    <source>
        <dbReference type="ARBA" id="ARBA00023143"/>
    </source>
</evidence>
<protein>
    <recommendedName>
        <fullName evidence="3 7">Flagellar hook-associated protein 2</fullName>
        <shortName evidence="7">HAP2</shortName>
    </recommendedName>
    <alternativeName>
        <fullName evidence="7">Flagellar cap protein</fullName>
    </alternativeName>
</protein>
<dbReference type="HOGENOM" id="CLU_539619_0_0_6"/>
<evidence type="ECO:0000313" key="11">
    <source>
        <dbReference type="Proteomes" id="UP000009061"/>
    </source>
</evidence>
<dbReference type="GO" id="GO:0009424">
    <property type="term" value="C:bacterial-type flagellum hook"/>
    <property type="evidence" value="ECO:0007669"/>
    <property type="project" value="UniProtKB-UniRule"/>
</dbReference>
<keyword evidence="4" id="KW-0175">Coiled coil</keyword>
<organism evidence="10 11">
    <name type="scientific">Wigglesworthia glossinidia endosymbiont of Glossina morsitans morsitans</name>
    <name type="common">Yale colony</name>
    <dbReference type="NCBI Taxonomy" id="1142511"/>
    <lineage>
        <taxon>Bacteria</taxon>
        <taxon>Pseudomonadati</taxon>
        <taxon>Pseudomonadota</taxon>
        <taxon>Gammaproteobacteria</taxon>
        <taxon>Enterobacterales</taxon>
        <taxon>Erwiniaceae</taxon>
        <taxon>Wigglesworthia</taxon>
    </lineage>
</organism>
<keyword evidence="10" id="KW-0966">Cell projection</keyword>
<dbReference type="GO" id="GO:0007155">
    <property type="term" value="P:cell adhesion"/>
    <property type="evidence" value="ECO:0007669"/>
    <property type="project" value="InterPro"/>
</dbReference>
<dbReference type="GO" id="GO:0071973">
    <property type="term" value="P:bacterial-type flagellum-dependent cell motility"/>
    <property type="evidence" value="ECO:0007669"/>
    <property type="project" value="TreeGrafter"/>
</dbReference>
<comment type="subunit">
    <text evidence="2 7">Homopentamer.</text>
</comment>
<dbReference type="InterPro" id="IPR010809">
    <property type="entry name" value="FliD_C"/>
</dbReference>
<dbReference type="PANTHER" id="PTHR30288:SF0">
    <property type="entry name" value="FLAGELLAR HOOK-ASSOCIATED PROTEIN 2"/>
    <property type="match status" value="1"/>
</dbReference>
<comment type="function">
    <text evidence="7">Required for morphogenesis and for the elongation of the flagellar filament by facilitating polymerization of the flagellin monomers at the tip of growing filament. Forms a capping structure, which prevents flagellin subunits (transported through the central channel of the flagellum) from leaking out without polymerization at the distal end.</text>
</comment>
<dbReference type="KEGG" id="wgl:WIGMOR_0067"/>
<evidence type="ECO:0000256" key="6">
    <source>
        <dbReference type="ARBA" id="ARBA00025175"/>
    </source>
</evidence>
<evidence type="ECO:0000256" key="2">
    <source>
        <dbReference type="ARBA" id="ARBA00011255"/>
    </source>
</evidence>
<name>H6Q5M3_WIGGL</name>
<evidence type="ECO:0000313" key="10">
    <source>
        <dbReference type="EMBL" id="AFA40927.1"/>
    </source>
</evidence>
<keyword evidence="11" id="KW-1185">Reference proteome</keyword>
<proteinExistence type="inferred from homology"/>
<keyword evidence="10" id="KW-0969">Cilium</keyword>
<dbReference type="eggNOG" id="COG1345">
    <property type="taxonomic scope" value="Bacteria"/>
</dbReference>
<evidence type="ECO:0000259" key="9">
    <source>
        <dbReference type="Pfam" id="PF07195"/>
    </source>
</evidence>
<sequence>MTNISMLGIGSKGATSELMQRLIEIENLKLKPLQNEKEIIKNKISAWGKICYSLQNILQKSSTINSRSFSSFQSSKNECFSTSGGQSESSHEVSVVQLAKNHTLSLFLKQKKNTILGNSENIRYLNIVQGNKQNQTNKKVRIKLNRNNTTLENISKAINKSNLNIHSEIKKINFNENCLLISSDILGTNGQLAINVDGDDKLDQILRFPNKNVENLEKNQNETTYTQMRENQKAQCSILEVDGIKYYRESNIITDALKNVTFNLIKTSKKDESKKFFEKETVRFFKDKNFVLKNIKEFVTCFNTFIDQTSEFRKLKLENSHNSYLNKQSKDHMTQSSILFGNSLLTNLISKLRQCTRINYCDYKQTNITSLIDVGIAIDQKSGKLILNQEKLNSNTEKNWLNMQDFFLGKKNQIGFISNISQLIQEYINNTKLNKSGIIESELQDLKLKNKAVIKNINRTETMIRNRINLYQLQFQKLDVFLTKTDAISKQIDIILSSHKT</sequence>
<dbReference type="Pfam" id="PF02465">
    <property type="entry name" value="FliD_N"/>
    <property type="match status" value="1"/>
</dbReference>
<feature type="domain" description="Flagellar hook-associated protein 2 N-terminal" evidence="8">
    <location>
        <begin position="15"/>
        <end position="102"/>
    </location>
</feature>
<dbReference type="InterPro" id="IPR040026">
    <property type="entry name" value="FliD"/>
</dbReference>
<dbReference type="PANTHER" id="PTHR30288">
    <property type="entry name" value="FLAGELLAR CAP/ASSEMBLY PROTEIN FLID"/>
    <property type="match status" value="1"/>
</dbReference>
<evidence type="ECO:0000256" key="3">
    <source>
        <dbReference type="ARBA" id="ARBA00016246"/>
    </source>
</evidence>
<reference evidence="10 11" key="1">
    <citation type="journal article" date="2012" name="MBio">
        <title>Insight into the transmission biology and species-specific functional capabilities of tsetse (Diptera: glossinidae) obligate symbiont wigglesworthia.</title>
        <authorList>
            <person name="Rio R.V."/>
            <person name="Symula R.E."/>
            <person name="Wang J."/>
            <person name="Lohs C."/>
            <person name="Wu Y.N."/>
            <person name="Snyder A.K."/>
            <person name="Bjornson R.D."/>
            <person name="Oshima K."/>
            <person name="Biehl B.S."/>
            <person name="Perna N.T."/>
            <person name="Hattori M."/>
            <person name="Aksoy S."/>
        </authorList>
    </citation>
    <scope>NUCLEOTIDE SEQUENCE [LARGE SCALE GENOMIC DNA]</scope>
    <source>
        <strain evidence="10">WGM</strain>
    </source>
</reference>
<dbReference type="OrthoDB" id="5980200at2"/>
<dbReference type="STRING" id="1142511.WIGMOR_0067"/>
<dbReference type="Pfam" id="PF07195">
    <property type="entry name" value="FliD_C"/>
    <property type="match status" value="1"/>
</dbReference>
<keyword evidence="7" id="KW-0964">Secreted</keyword>
<evidence type="ECO:0000256" key="7">
    <source>
        <dbReference type="RuleBase" id="RU362066"/>
    </source>
</evidence>
<dbReference type="Proteomes" id="UP000009061">
    <property type="component" value="Chromosome"/>
</dbReference>
<gene>
    <name evidence="10" type="ORF">WIGMOR_0067</name>
</gene>
<comment type="subcellular location">
    <subcellularLocation>
        <location evidence="7">Secreted</location>
    </subcellularLocation>
    <subcellularLocation>
        <location evidence="7">Bacterial flagellum</location>
    </subcellularLocation>
</comment>
<evidence type="ECO:0000259" key="8">
    <source>
        <dbReference type="Pfam" id="PF02465"/>
    </source>
</evidence>
<dbReference type="EMBL" id="CP003315">
    <property type="protein sequence ID" value="AFA40927.1"/>
    <property type="molecule type" value="Genomic_DNA"/>
</dbReference>
<dbReference type="InterPro" id="IPR003481">
    <property type="entry name" value="FliD_N"/>
</dbReference>
<dbReference type="GO" id="GO:0005576">
    <property type="term" value="C:extracellular region"/>
    <property type="evidence" value="ECO:0007669"/>
    <property type="project" value="UniProtKB-SubCell"/>
</dbReference>
<feature type="domain" description="Flagellar hook-associated protein 2 C-terminal" evidence="9">
    <location>
        <begin position="234"/>
        <end position="486"/>
    </location>
</feature>
<dbReference type="AlphaFoldDB" id="H6Q5M3"/>
<dbReference type="GO" id="GO:0009421">
    <property type="term" value="C:bacterial-type flagellum filament cap"/>
    <property type="evidence" value="ECO:0007669"/>
    <property type="project" value="InterPro"/>
</dbReference>
<evidence type="ECO:0000256" key="4">
    <source>
        <dbReference type="ARBA" id="ARBA00023054"/>
    </source>
</evidence>